<keyword evidence="3" id="KW-1185">Reference proteome</keyword>
<protein>
    <submittedName>
        <fullName evidence="2">Uncharacterized protein</fullName>
    </submittedName>
</protein>
<feature type="chain" id="PRO_5017358553" evidence="1">
    <location>
        <begin position="25"/>
        <end position="100"/>
    </location>
</feature>
<accession>A0A392Q8W1</accession>
<dbReference type="EMBL" id="LXQA010121478">
    <property type="protein sequence ID" value="MCI20751.1"/>
    <property type="molecule type" value="Genomic_DNA"/>
</dbReference>
<evidence type="ECO:0000256" key="1">
    <source>
        <dbReference type="SAM" id="SignalP"/>
    </source>
</evidence>
<name>A0A392Q8W1_9FABA</name>
<evidence type="ECO:0000313" key="3">
    <source>
        <dbReference type="Proteomes" id="UP000265520"/>
    </source>
</evidence>
<reference evidence="2 3" key="1">
    <citation type="journal article" date="2018" name="Front. Plant Sci.">
        <title>Red Clover (Trifolium pratense) and Zigzag Clover (T. medium) - A Picture of Genomic Similarities and Differences.</title>
        <authorList>
            <person name="Dluhosova J."/>
            <person name="Istvanek J."/>
            <person name="Nedelnik J."/>
            <person name="Repkova J."/>
        </authorList>
    </citation>
    <scope>NUCLEOTIDE SEQUENCE [LARGE SCALE GENOMIC DNA]</scope>
    <source>
        <strain evidence="3">cv. 10/8</strain>
        <tissue evidence="2">Leaf</tissue>
    </source>
</reference>
<feature type="non-terminal residue" evidence="2">
    <location>
        <position position="100"/>
    </location>
</feature>
<sequence>MIVLFPHVGNVTLIFGLCATFLQSGPTLRPVPNQIGPPLPENRVRTLNSRLTGIPIDRMLTRGRRGSERKSQIHADSRKLKPVTPVKEIDKAALVVANIV</sequence>
<comment type="caution">
    <text evidence="2">The sequence shown here is derived from an EMBL/GenBank/DDBJ whole genome shotgun (WGS) entry which is preliminary data.</text>
</comment>
<dbReference type="Proteomes" id="UP000265520">
    <property type="component" value="Unassembled WGS sequence"/>
</dbReference>
<evidence type="ECO:0000313" key="2">
    <source>
        <dbReference type="EMBL" id="MCI20751.1"/>
    </source>
</evidence>
<proteinExistence type="predicted"/>
<dbReference type="AlphaFoldDB" id="A0A392Q8W1"/>
<keyword evidence="1" id="KW-0732">Signal</keyword>
<feature type="signal peptide" evidence="1">
    <location>
        <begin position="1"/>
        <end position="24"/>
    </location>
</feature>
<organism evidence="2 3">
    <name type="scientific">Trifolium medium</name>
    <dbReference type="NCBI Taxonomy" id="97028"/>
    <lineage>
        <taxon>Eukaryota</taxon>
        <taxon>Viridiplantae</taxon>
        <taxon>Streptophyta</taxon>
        <taxon>Embryophyta</taxon>
        <taxon>Tracheophyta</taxon>
        <taxon>Spermatophyta</taxon>
        <taxon>Magnoliopsida</taxon>
        <taxon>eudicotyledons</taxon>
        <taxon>Gunneridae</taxon>
        <taxon>Pentapetalae</taxon>
        <taxon>rosids</taxon>
        <taxon>fabids</taxon>
        <taxon>Fabales</taxon>
        <taxon>Fabaceae</taxon>
        <taxon>Papilionoideae</taxon>
        <taxon>50 kb inversion clade</taxon>
        <taxon>NPAAA clade</taxon>
        <taxon>Hologalegina</taxon>
        <taxon>IRL clade</taxon>
        <taxon>Trifolieae</taxon>
        <taxon>Trifolium</taxon>
    </lineage>
</organism>